<sequence length="101" mass="11337">MENDKCTVCLSAGFKSGTLDSDNVCTTCNKLWPGAKKPEDRNKKKKPEVESHEVEIKELVTNEINNLLEGFGILHRCLICSNLYFKRSPAQKSCGCDKETK</sequence>
<reference evidence="2" key="1">
    <citation type="journal article" date="2015" name="Nature">
        <title>Complex archaea that bridge the gap between prokaryotes and eukaryotes.</title>
        <authorList>
            <person name="Spang A."/>
            <person name="Saw J.H."/>
            <person name="Jorgensen S.L."/>
            <person name="Zaremba-Niedzwiedzka K."/>
            <person name="Martijn J."/>
            <person name="Lind A.E."/>
            <person name="van Eijk R."/>
            <person name="Schleper C."/>
            <person name="Guy L."/>
            <person name="Ettema T.J."/>
        </authorList>
    </citation>
    <scope>NUCLEOTIDE SEQUENCE</scope>
</reference>
<feature type="compositionally biased region" description="Basic and acidic residues" evidence="1">
    <location>
        <begin position="36"/>
        <end position="52"/>
    </location>
</feature>
<gene>
    <name evidence="2" type="ORF">LCGC14_0403730</name>
</gene>
<accession>A0A0F9T1F6</accession>
<evidence type="ECO:0000313" key="2">
    <source>
        <dbReference type="EMBL" id="KKN73064.1"/>
    </source>
</evidence>
<proteinExistence type="predicted"/>
<organism evidence="2">
    <name type="scientific">marine sediment metagenome</name>
    <dbReference type="NCBI Taxonomy" id="412755"/>
    <lineage>
        <taxon>unclassified sequences</taxon>
        <taxon>metagenomes</taxon>
        <taxon>ecological metagenomes</taxon>
    </lineage>
</organism>
<evidence type="ECO:0000256" key="1">
    <source>
        <dbReference type="SAM" id="MobiDB-lite"/>
    </source>
</evidence>
<dbReference type="AlphaFoldDB" id="A0A0F9T1F6"/>
<name>A0A0F9T1F6_9ZZZZ</name>
<protein>
    <submittedName>
        <fullName evidence="2">Uncharacterized protein</fullName>
    </submittedName>
</protein>
<comment type="caution">
    <text evidence="2">The sequence shown here is derived from an EMBL/GenBank/DDBJ whole genome shotgun (WGS) entry which is preliminary data.</text>
</comment>
<dbReference type="EMBL" id="LAZR01000350">
    <property type="protein sequence ID" value="KKN73064.1"/>
    <property type="molecule type" value="Genomic_DNA"/>
</dbReference>
<feature type="region of interest" description="Disordered" evidence="1">
    <location>
        <begin position="33"/>
        <end position="52"/>
    </location>
</feature>